<dbReference type="AlphaFoldDB" id="A0A7W6MHI8"/>
<organism evidence="2 3">
    <name type="scientific">Rhizobium aethiopicum</name>
    <dbReference type="NCBI Taxonomy" id="1138170"/>
    <lineage>
        <taxon>Bacteria</taxon>
        <taxon>Pseudomonadati</taxon>
        <taxon>Pseudomonadota</taxon>
        <taxon>Alphaproteobacteria</taxon>
        <taxon>Hyphomicrobiales</taxon>
        <taxon>Rhizobiaceae</taxon>
        <taxon>Rhizobium/Agrobacterium group</taxon>
        <taxon>Rhizobium</taxon>
    </lineage>
</organism>
<evidence type="ECO:0000256" key="1">
    <source>
        <dbReference type="SAM" id="Phobius"/>
    </source>
</evidence>
<evidence type="ECO:0000313" key="2">
    <source>
        <dbReference type="EMBL" id="MBB4192818.1"/>
    </source>
</evidence>
<dbReference type="Proteomes" id="UP000524492">
    <property type="component" value="Unassembled WGS sequence"/>
</dbReference>
<accession>A0A7W6MHI8</accession>
<gene>
    <name evidence="2" type="ORF">GGD53_002978</name>
</gene>
<evidence type="ECO:0000313" key="3">
    <source>
        <dbReference type="Proteomes" id="UP000524492"/>
    </source>
</evidence>
<keyword evidence="3" id="KW-1185">Reference proteome</keyword>
<reference evidence="2 3" key="1">
    <citation type="submission" date="2020-08" db="EMBL/GenBank/DDBJ databases">
        <title>Genomic Encyclopedia of Type Strains, Phase IV (KMG-V): Genome sequencing to study the core and pangenomes of soil and plant-associated prokaryotes.</title>
        <authorList>
            <person name="Whitman W."/>
        </authorList>
    </citation>
    <scope>NUCLEOTIDE SEQUENCE [LARGE SCALE GENOMIC DNA]</scope>
    <source>
        <strain evidence="2 3">SEMIA 4074</strain>
    </source>
</reference>
<dbReference type="RefSeq" id="WP_184457111.1">
    <property type="nucleotide sequence ID" value="NZ_JACIFV010000009.1"/>
</dbReference>
<keyword evidence="1" id="KW-0812">Transmembrane</keyword>
<keyword evidence="1" id="KW-1133">Transmembrane helix</keyword>
<name>A0A7W6MHI8_9HYPH</name>
<evidence type="ECO:0008006" key="4">
    <source>
        <dbReference type="Google" id="ProtNLM"/>
    </source>
</evidence>
<feature type="transmembrane region" description="Helical" evidence="1">
    <location>
        <begin position="37"/>
        <end position="58"/>
    </location>
</feature>
<comment type="caution">
    <text evidence="2">The sequence shown here is derived from an EMBL/GenBank/DDBJ whole genome shotgun (WGS) entry which is preliminary data.</text>
</comment>
<sequence>MTALSRYIVANVCWISVMVWAAVLGFVQMAFLADAAHISYVITALFIFGLYSTTARIIEVDRLSTALSKKRIWVAGERRALAKGARLLAIRIEHVVDVIEGLVLIGLIGNAIGFFMAFRHVDISAMKSSDGVMANAAHLMAGTGTAFGATIVGCVLALWTIQNGRMLKTAAAIYAEDIAE</sequence>
<feature type="transmembrane region" description="Helical" evidence="1">
    <location>
        <begin position="7"/>
        <end position="31"/>
    </location>
</feature>
<keyword evidence="1" id="KW-0472">Membrane</keyword>
<feature type="transmembrane region" description="Helical" evidence="1">
    <location>
        <begin position="95"/>
        <end position="118"/>
    </location>
</feature>
<dbReference type="EMBL" id="JACIFV010000009">
    <property type="protein sequence ID" value="MBB4192818.1"/>
    <property type="molecule type" value="Genomic_DNA"/>
</dbReference>
<proteinExistence type="predicted"/>
<feature type="transmembrane region" description="Helical" evidence="1">
    <location>
        <begin position="138"/>
        <end position="159"/>
    </location>
</feature>
<protein>
    <recommendedName>
        <fullName evidence="4">MotA/TolQ/ExbB proton channel family protein</fullName>
    </recommendedName>
</protein>